<comment type="caution">
    <text evidence="1">The sequence shown here is derived from an EMBL/GenBank/DDBJ whole genome shotgun (WGS) entry which is preliminary data.</text>
</comment>
<dbReference type="RefSeq" id="WP_306972121.1">
    <property type="nucleotide sequence ID" value="NZ_JAUSZV010000003.1"/>
</dbReference>
<gene>
    <name evidence="1" type="ORF">QFZ22_000523</name>
</gene>
<evidence type="ECO:0000313" key="2">
    <source>
        <dbReference type="Proteomes" id="UP001234216"/>
    </source>
</evidence>
<evidence type="ECO:0000313" key="1">
    <source>
        <dbReference type="EMBL" id="MDQ0904538.1"/>
    </source>
</evidence>
<dbReference type="Proteomes" id="UP001234216">
    <property type="component" value="Unassembled WGS sequence"/>
</dbReference>
<sequence length="86" mass="8860">MLFVFAPAPRRAAPATREAAFHERARHVHGVNYRIVVATTTLAQLTQHGPDEPVWRVAGRGAGGGALPAGGVGEGAVSAAGLARPR</sequence>
<accession>A0AAW8F6Z2</accession>
<name>A0AAW8F6Z2_9ACTN</name>
<proteinExistence type="predicted"/>
<protein>
    <submittedName>
        <fullName evidence="1">Uncharacterized protein</fullName>
    </submittedName>
</protein>
<dbReference type="EMBL" id="JAUSZV010000003">
    <property type="protein sequence ID" value="MDQ0904538.1"/>
    <property type="molecule type" value="Genomic_DNA"/>
</dbReference>
<reference evidence="1" key="1">
    <citation type="submission" date="2023-07" db="EMBL/GenBank/DDBJ databases">
        <title>Comparative genomics of wheat-associated soil bacteria to identify genetic determinants of phenazine resistance.</title>
        <authorList>
            <person name="Mouncey N."/>
        </authorList>
    </citation>
    <scope>NUCLEOTIDE SEQUENCE</scope>
    <source>
        <strain evidence="1">V4I22</strain>
    </source>
</reference>
<dbReference type="AlphaFoldDB" id="A0AAW8F6Z2"/>
<organism evidence="1 2">
    <name type="scientific">Streptomyces canus</name>
    <dbReference type="NCBI Taxonomy" id="58343"/>
    <lineage>
        <taxon>Bacteria</taxon>
        <taxon>Bacillati</taxon>
        <taxon>Actinomycetota</taxon>
        <taxon>Actinomycetes</taxon>
        <taxon>Kitasatosporales</taxon>
        <taxon>Streptomycetaceae</taxon>
        <taxon>Streptomyces</taxon>
        <taxon>Streptomyces aurantiacus group</taxon>
    </lineage>
</organism>